<dbReference type="SUPFAM" id="SSF81301">
    <property type="entry name" value="Nucleotidyltransferase"/>
    <property type="match status" value="1"/>
</dbReference>
<evidence type="ECO:0000313" key="1">
    <source>
        <dbReference type="EMBL" id="BDG59797.1"/>
    </source>
</evidence>
<keyword evidence="2" id="KW-1185">Reference proteome</keyword>
<proteinExistence type="predicted"/>
<dbReference type="EMBL" id="AP025628">
    <property type="protein sequence ID" value="BDG59797.1"/>
    <property type="molecule type" value="Genomic_DNA"/>
</dbReference>
<evidence type="ECO:0008006" key="3">
    <source>
        <dbReference type="Google" id="ProtNLM"/>
    </source>
</evidence>
<dbReference type="InterPro" id="IPR043519">
    <property type="entry name" value="NT_sf"/>
</dbReference>
<accession>A0AA35CIS5</accession>
<dbReference type="KEGG" id="cmic:caldi_08870"/>
<dbReference type="Proteomes" id="UP001163687">
    <property type="component" value="Chromosome"/>
</dbReference>
<dbReference type="Gene3D" id="3.30.460.40">
    <property type="match status" value="1"/>
</dbReference>
<name>A0AA35CIS5_9FIRM</name>
<organism evidence="1 2">
    <name type="scientific">Caldinitratiruptor microaerophilus</name>
    <dbReference type="NCBI Taxonomy" id="671077"/>
    <lineage>
        <taxon>Bacteria</taxon>
        <taxon>Bacillati</taxon>
        <taxon>Bacillota</taxon>
        <taxon>Clostridia</taxon>
        <taxon>Eubacteriales</taxon>
        <taxon>Symbiobacteriaceae</taxon>
        <taxon>Caldinitratiruptor</taxon>
    </lineage>
</organism>
<sequence>MNSGTPPSPVRAALEIASYLEARGVPYVIIGGLAVQHWGEPRATRDVDVTVMVSAESVDAFLEEVTRRFRPRIADAVDFARRSRVLLLQSSEGVPIDLSLGVPGYEEEVMRRAVTVTWPGGKSIRLVGCEDLIIHKCVAGRARDLEDVRSILRRQQGRVDLEYIRLWLKEFAELVPEHDVLRAFEDSLSSLE</sequence>
<dbReference type="Pfam" id="PF09970">
    <property type="entry name" value="DUF2204"/>
    <property type="match status" value="1"/>
</dbReference>
<dbReference type="AlphaFoldDB" id="A0AA35CIS5"/>
<gene>
    <name evidence="1" type="ORF">caldi_08870</name>
</gene>
<protein>
    <recommendedName>
        <fullName evidence="3">Nucleotidyltransferase family protein</fullName>
    </recommendedName>
</protein>
<reference evidence="1" key="1">
    <citation type="submission" date="2022-03" db="EMBL/GenBank/DDBJ databases">
        <title>Complete genome sequence of Caldinitratiruptor microaerophilus.</title>
        <authorList>
            <person name="Mukaiyama R."/>
            <person name="Nishiyama T."/>
            <person name="Ueda K."/>
        </authorList>
    </citation>
    <scope>NUCLEOTIDE SEQUENCE</scope>
    <source>
        <strain evidence="1">JCM 16183</strain>
    </source>
</reference>
<evidence type="ECO:0000313" key="2">
    <source>
        <dbReference type="Proteomes" id="UP001163687"/>
    </source>
</evidence>
<dbReference type="RefSeq" id="WP_264843890.1">
    <property type="nucleotide sequence ID" value="NZ_AP025628.1"/>
</dbReference>
<dbReference type="InterPro" id="IPR018700">
    <property type="entry name" value="DUF2204"/>
</dbReference>